<dbReference type="NCBIfam" id="NF011007">
    <property type="entry name" value="PRK14433.1"/>
    <property type="match status" value="1"/>
</dbReference>
<reference evidence="8" key="2">
    <citation type="submission" date="2011-01" db="EMBL/GenBank/DDBJ databases">
        <title>The complete genome of Deinococcus maricopensis DSM 21211.</title>
        <authorList>
            <consortium name="US DOE Joint Genome Institute (JGI-PGF)"/>
            <person name="Lucas S."/>
            <person name="Copeland A."/>
            <person name="Lapidus A."/>
            <person name="Goodwin L."/>
            <person name="Pitluck S."/>
            <person name="Kyrpides N."/>
            <person name="Mavromatis K."/>
            <person name="Pagani I."/>
            <person name="Ivanova N."/>
            <person name="Ovchinnikova G."/>
            <person name="Zeytun A."/>
            <person name="Detter J.C."/>
            <person name="Han C."/>
            <person name="Land M."/>
            <person name="Hauser L."/>
            <person name="Markowitz V."/>
            <person name="Cheng J.-F."/>
            <person name="Hugenholtz P."/>
            <person name="Woyke T."/>
            <person name="Wu D."/>
            <person name="Pukall R."/>
            <person name="Gehrich-Schroeter G."/>
            <person name="Brambilla E."/>
            <person name="Klenk H.-P."/>
            <person name="Eisen J.A."/>
        </authorList>
    </citation>
    <scope>NUCLEOTIDE SEQUENCE [LARGE SCALE GENOMIC DNA]</scope>
    <source>
        <strain evidence="8">DSM 21211 / LMG 22137 / NRRL B-23946 / LB-34</strain>
    </source>
</reference>
<organism evidence="7 8">
    <name type="scientific">Deinococcus maricopensis (strain DSM 21211 / LMG 22137 / NRRL B-23946 / LB-34)</name>
    <dbReference type="NCBI Taxonomy" id="709986"/>
    <lineage>
        <taxon>Bacteria</taxon>
        <taxon>Thermotogati</taxon>
        <taxon>Deinococcota</taxon>
        <taxon>Deinococci</taxon>
        <taxon>Deinococcales</taxon>
        <taxon>Deinococcaceae</taxon>
        <taxon>Deinococcus</taxon>
    </lineage>
</organism>
<dbReference type="PROSITE" id="PS51160">
    <property type="entry name" value="ACYLPHOSPHATASE_3"/>
    <property type="match status" value="1"/>
</dbReference>
<evidence type="ECO:0000256" key="3">
    <source>
        <dbReference type="ARBA" id="ARBA00047645"/>
    </source>
</evidence>
<keyword evidence="8" id="KW-1185">Reference proteome</keyword>
<protein>
    <recommendedName>
        <fullName evidence="2 4">acylphosphatase</fullName>
        <ecNumber evidence="2 4">3.6.1.7</ecNumber>
    </recommendedName>
</protein>
<evidence type="ECO:0000256" key="5">
    <source>
        <dbReference type="RuleBase" id="RU004168"/>
    </source>
</evidence>
<dbReference type="InterPro" id="IPR036046">
    <property type="entry name" value="Acylphosphatase-like_dom_sf"/>
</dbReference>
<comment type="catalytic activity">
    <reaction evidence="3 4">
        <text>an acyl phosphate + H2O = a carboxylate + phosphate + H(+)</text>
        <dbReference type="Rhea" id="RHEA:14965"/>
        <dbReference type="ChEBI" id="CHEBI:15377"/>
        <dbReference type="ChEBI" id="CHEBI:15378"/>
        <dbReference type="ChEBI" id="CHEBI:29067"/>
        <dbReference type="ChEBI" id="CHEBI:43474"/>
        <dbReference type="ChEBI" id="CHEBI:59918"/>
        <dbReference type="EC" id="3.6.1.7"/>
    </reaction>
</comment>
<accession>E8U9A1</accession>
<keyword evidence="4" id="KW-0378">Hydrolase</keyword>
<dbReference type="InterPro" id="IPR020456">
    <property type="entry name" value="Acylphosphatase"/>
</dbReference>
<feature type="domain" description="Acylphosphatase-like" evidence="6">
    <location>
        <begin position="2"/>
        <end position="87"/>
    </location>
</feature>
<evidence type="ECO:0000313" key="7">
    <source>
        <dbReference type="EMBL" id="ADV67640.1"/>
    </source>
</evidence>
<dbReference type="Pfam" id="PF00708">
    <property type="entry name" value="Acylphosphatase"/>
    <property type="match status" value="1"/>
</dbReference>
<evidence type="ECO:0000256" key="1">
    <source>
        <dbReference type="ARBA" id="ARBA00005614"/>
    </source>
</evidence>
<dbReference type="SUPFAM" id="SSF54975">
    <property type="entry name" value="Acylphosphatase/BLUF domain-like"/>
    <property type="match status" value="1"/>
</dbReference>
<feature type="active site" evidence="4">
    <location>
        <position position="35"/>
    </location>
</feature>
<dbReference type="EC" id="3.6.1.7" evidence="2 4"/>
<dbReference type="Proteomes" id="UP000008635">
    <property type="component" value="Chromosome"/>
</dbReference>
<dbReference type="STRING" id="709986.Deima_1995"/>
<dbReference type="RefSeq" id="WP_013557145.1">
    <property type="nucleotide sequence ID" value="NC_014958.1"/>
</dbReference>
<dbReference type="PANTHER" id="PTHR47268:SF4">
    <property type="entry name" value="ACYLPHOSPHATASE"/>
    <property type="match status" value="1"/>
</dbReference>
<dbReference type="eggNOG" id="COG1254">
    <property type="taxonomic scope" value="Bacteria"/>
</dbReference>
<dbReference type="KEGG" id="dmr:Deima_1995"/>
<gene>
    <name evidence="7" type="ordered locus">Deima_1995</name>
</gene>
<reference evidence="7 8" key="1">
    <citation type="journal article" date="2011" name="Stand. Genomic Sci.">
        <title>Complete genome sequence of Deinococcus maricopensis type strain (LB-34).</title>
        <authorList>
            <person name="Pukall R."/>
            <person name="Zeytun A."/>
            <person name="Lucas S."/>
            <person name="Lapidus A."/>
            <person name="Hammon N."/>
            <person name="Deshpande S."/>
            <person name="Nolan M."/>
            <person name="Cheng J.F."/>
            <person name="Pitluck S."/>
            <person name="Liolios K."/>
            <person name="Pagani I."/>
            <person name="Mikhailova N."/>
            <person name="Ivanova N."/>
            <person name="Mavromatis K."/>
            <person name="Pati A."/>
            <person name="Tapia R."/>
            <person name="Han C."/>
            <person name="Goodwin L."/>
            <person name="Chen A."/>
            <person name="Palaniappan K."/>
            <person name="Land M."/>
            <person name="Hauser L."/>
            <person name="Chang Y.J."/>
            <person name="Jeffries C.D."/>
            <person name="Brambilla E.M."/>
            <person name="Rohde M."/>
            <person name="Goker M."/>
            <person name="Detter J.C."/>
            <person name="Woyke T."/>
            <person name="Bristow J."/>
            <person name="Eisen J.A."/>
            <person name="Markowitz V."/>
            <person name="Hugenholtz P."/>
            <person name="Kyrpides N.C."/>
            <person name="Klenk H.P."/>
        </authorList>
    </citation>
    <scope>NUCLEOTIDE SEQUENCE [LARGE SCALE GENOMIC DNA]</scope>
    <source>
        <strain evidence="8">DSM 21211 / LMG 22137 / NRRL B-23946 / LB-34</strain>
    </source>
</reference>
<dbReference type="OrthoDB" id="9808093at2"/>
<evidence type="ECO:0000313" key="8">
    <source>
        <dbReference type="Proteomes" id="UP000008635"/>
    </source>
</evidence>
<feature type="active site" evidence="4">
    <location>
        <position position="17"/>
    </location>
</feature>
<dbReference type="HOGENOM" id="CLU_141932_3_2_0"/>
<comment type="similarity">
    <text evidence="1 5">Belongs to the acylphosphatase family.</text>
</comment>
<dbReference type="EMBL" id="CP002454">
    <property type="protein sequence ID" value="ADV67640.1"/>
    <property type="molecule type" value="Genomic_DNA"/>
</dbReference>
<dbReference type="Gene3D" id="3.30.70.100">
    <property type="match status" value="1"/>
</dbReference>
<proteinExistence type="inferred from homology"/>
<dbReference type="InterPro" id="IPR001792">
    <property type="entry name" value="Acylphosphatase-like_dom"/>
</dbReference>
<evidence type="ECO:0000256" key="2">
    <source>
        <dbReference type="ARBA" id="ARBA00012150"/>
    </source>
</evidence>
<sequence>MRLTALITGNVQGVGYRRFAQRYALDFGLSGHAENLSDGRVEVIAEGPQADLERLLHWLRRGPAHARVQTIDVQWSEETGVSGFYVY</sequence>
<dbReference type="GO" id="GO:0003998">
    <property type="term" value="F:acylphosphatase activity"/>
    <property type="evidence" value="ECO:0007669"/>
    <property type="project" value="UniProtKB-EC"/>
</dbReference>
<evidence type="ECO:0000256" key="4">
    <source>
        <dbReference type="PROSITE-ProRule" id="PRU00520"/>
    </source>
</evidence>
<evidence type="ECO:0000259" key="6">
    <source>
        <dbReference type="PROSITE" id="PS51160"/>
    </source>
</evidence>
<dbReference type="PANTHER" id="PTHR47268">
    <property type="entry name" value="ACYLPHOSPHATASE"/>
    <property type="match status" value="1"/>
</dbReference>
<dbReference type="AlphaFoldDB" id="E8U9A1"/>
<name>E8U9A1_DEIML</name>